<evidence type="ECO:0000313" key="2">
    <source>
        <dbReference type="EMBL" id="MBB3842232.1"/>
    </source>
</evidence>
<feature type="region of interest" description="Disordered" evidence="1">
    <location>
        <begin position="246"/>
        <end position="266"/>
    </location>
</feature>
<evidence type="ECO:0000313" key="3">
    <source>
        <dbReference type="Proteomes" id="UP000541352"/>
    </source>
</evidence>
<organism evidence="2 3">
    <name type="scientific">Runella defluvii</name>
    <dbReference type="NCBI Taxonomy" id="370973"/>
    <lineage>
        <taxon>Bacteria</taxon>
        <taxon>Pseudomonadati</taxon>
        <taxon>Bacteroidota</taxon>
        <taxon>Cytophagia</taxon>
        <taxon>Cytophagales</taxon>
        <taxon>Spirosomataceae</taxon>
        <taxon>Runella</taxon>
    </lineage>
</organism>
<gene>
    <name evidence="2" type="ORF">FHS57_006263</name>
</gene>
<accession>A0A7W5ZVC4</accession>
<sequence length="1006" mass="118355">MSKIDIQRLFAEDGGRAYIIYLYPDSEQSFDNPNRKFTLRPEKTPSASLKRMESGEWGVTDFGDDSKWRNAIALAMKEFKLEYGDAIRTVAEFYNYKDESINLSPKPLFEDRPARPDEAEGQCDVEFKEFEAWECRIILTDSAWMALDKFDELKRFEAAKSLFQRYHLKCLHSYTTVKNGKALKRISTTNYPMFYFDEGDWGKIYLPKAEHKNRFRYRGKKPAHYIHGLKQAQDFIRELRQKKLNEEGSAEEFQSSEEEKKKQTEQMTNVKLPELIRCSGGSDALNVAALGYRVLWQNSESEQLDDHDMKLLRSLAWNIYNLPDIDASGRKNGHELGMKFLDLKTIWLPDEFLKVDENGKAVSKDLRDWLRSGKKKFDFDRLVATAIPYRFWDEERQFDSEGNPKYKFGRPLFTYKFNHVQAYNFLHRNGFARYKSEREKEGYFYIKIDDNIVTRIEANDVKNFIHSFLNERALIDDTITQDLRNAMYTSNQLSVSNLANLPLIELDFKSYGPDFQYFFFPEHTWKVTKTGIEEAKGLVGGKYVWADKVIQHPTKGNEKINIKKLKPFFEAQQVDDSWHIKLLDKSCMFFRFIIQTARVHWRKELEERPQLYLKYDTAKKQEEYALEHGLTQAERELFFARRTPEQVKAYLDANKFEIGGALLTAEERKEQVQHLANRIYTLGYMLHRYKDPARAWCVWAMDNKLSELAGDDAKSNGGSGKSLTGKALKWFWRNNVGLSGRNPLLTKNPHVYDKVSKQTDLIIIDDCYEYLDFGFFYGDITGDMNPNPKQTQSYSIPFDESPKFWFDSNFGDRDFSESTQRRKLVTSFSDYYHENNGSYLETRSPSDDFGGRRLFYDFTAADWSYFFNFMAQCLHFYLAVDSKIKPPMRNLAKRNLLSAMGGRFFEWAEVYFAHDSNRLNTMVCKKDAKEEYMNSEKIRELSTQKFTEYLKKYAEYHGYVYNPTEYQNSQGRIMRDHNGKKEEMIFYRTVGSTWEPTAEVTPEFDF</sequence>
<dbReference type="Proteomes" id="UP000541352">
    <property type="component" value="Unassembled WGS sequence"/>
</dbReference>
<name>A0A7W5ZVC4_9BACT</name>
<proteinExistence type="predicted"/>
<comment type="caution">
    <text evidence="2">The sequence shown here is derived from an EMBL/GenBank/DDBJ whole genome shotgun (WGS) entry which is preliminary data.</text>
</comment>
<protein>
    <submittedName>
        <fullName evidence="2">Uncharacterized protein</fullName>
    </submittedName>
</protein>
<dbReference type="RefSeq" id="WP_183980456.1">
    <property type="nucleotide sequence ID" value="NZ_JACIBY010000029.1"/>
</dbReference>
<dbReference type="AlphaFoldDB" id="A0A7W5ZVC4"/>
<reference evidence="2 3" key="1">
    <citation type="submission" date="2020-08" db="EMBL/GenBank/DDBJ databases">
        <title>Genomic Encyclopedia of Type Strains, Phase IV (KMG-IV): sequencing the most valuable type-strain genomes for metagenomic binning, comparative biology and taxonomic classification.</title>
        <authorList>
            <person name="Goeker M."/>
        </authorList>
    </citation>
    <scope>NUCLEOTIDE SEQUENCE [LARGE SCALE GENOMIC DNA]</scope>
    <source>
        <strain evidence="2 3">DSM 17976</strain>
    </source>
</reference>
<dbReference type="EMBL" id="JACIBY010000029">
    <property type="protein sequence ID" value="MBB3842232.1"/>
    <property type="molecule type" value="Genomic_DNA"/>
</dbReference>
<keyword evidence="3" id="KW-1185">Reference proteome</keyword>
<evidence type="ECO:0000256" key="1">
    <source>
        <dbReference type="SAM" id="MobiDB-lite"/>
    </source>
</evidence>